<feature type="repeat" description="WD" evidence="3">
    <location>
        <begin position="304"/>
        <end position="345"/>
    </location>
</feature>
<feature type="repeat" description="WD" evidence="3">
    <location>
        <begin position="346"/>
        <end position="385"/>
    </location>
</feature>
<name>A0A1Y2FNT8_PROLT</name>
<feature type="coiled-coil region" evidence="4">
    <location>
        <begin position="194"/>
        <end position="242"/>
    </location>
</feature>
<protein>
    <submittedName>
        <fullName evidence="6">WD40-repeat-containing domain protein</fullName>
    </submittedName>
</protein>
<evidence type="ECO:0000313" key="6">
    <source>
        <dbReference type="EMBL" id="ORY85638.1"/>
    </source>
</evidence>
<dbReference type="PANTHER" id="PTHR19879">
    <property type="entry name" value="TRANSCRIPTION INITIATION FACTOR TFIID"/>
    <property type="match status" value="1"/>
</dbReference>
<dbReference type="PROSITE" id="PS00678">
    <property type="entry name" value="WD_REPEATS_1"/>
    <property type="match status" value="3"/>
</dbReference>
<gene>
    <name evidence="6" type="ORF">BCR37DRAFT_377335</name>
</gene>
<evidence type="ECO:0000256" key="1">
    <source>
        <dbReference type="ARBA" id="ARBA00022574"/>
    </source>
</evidence>
<dbReference type="Pfam" id="PF00400">
    <property type="entry name" value="WD40"/>
    <property type="match status" value="4"/>
</dbReference>
<feature type="region of interest" description="Disordered" evidence="5">
    <location>
        <begin position="402"/>
        <end position="424"/>
    </location>
</feature>
<dbReference type="SUPFAM" id="SSF50978">
    <property type="entry name" value="WD40 repeat-like"/>
    <property type="match status" value="1"/>
</dbReference>
<dbReference type="PRINTS" id="PR00320">
    <property type="entry name" value="GPROTEINBRPT"/>
</dbReference>
<dbReference type="Gene3D" id="6.10.280.220">
    <property type="match status" value="1"/>
</dbReference>
<organism evidence="6 7">
    <name type="scientific">Protomyces lactucae-debilis</name>
    <dbReference type="NCBI Taxonomy" id="2754530"/>
    <lineage>
        <taxon>Eukaryota</taxon>
        <taxon>Fungi</taxon>
        <taxon>Dikarya</taxon>
        <taxon>Ascomycota</taxon>
        <taxon>Taphrinomycotina</taxon>
        <taxon>Taphrinomycetes</taxon>
        <taxon>Taphrinales</taxon>
        <taxon>Protomycetaceae</taxon>
        <taxon>Protomyces</taxon>
    </lineage>
</organism>
<accession>A0A1Y2FNT8</accession>
<proteinExistence type="predicted"/>
<dbReference type="Proteomes" id="UP000193685">
    <property type="component" value="Unassembled WGS sequence"/>
</dbReference>
<sequence>MSQARPYNGVPEDKSDLQVVVDGITDFGQRVTSTASAWINPSSTIVKDITPHLKRPSFQKRLLSSTSPSELLRTNLSPSEISYRQITYLSEEMLRDIPEDDGSQSISLFQGFEASLPDTPRKSLERKRISHHSHRRSSSIQGRSSSVNGRIRQSRTPDSAKWEKERDLTNHKLEVLGVRKALASQEIKEIDGKLAKLNSMRSELIAKLEQFEIMEAETVDELQDIETKLEEAKEVEELAEVATPNGVLTPPSVIEEEADFLSQSTYGSLSSHSAKQQRKRKAARRRSSPLLHQHFESGALIKAMPAHADIITALDFDYPMGTMVTASVDDTVRVWNLATGRCQGLLEGHIASVRCLQLEDTLVATGSADARIKLWDLGQSDQYAAVPPSAVSKLINKNRNESADDLSQTATAGGRSSRQSNTDSTQSVDCCVYTFDAHVGDVSALHFIGSTLVSGSSDRTIRQWDMNTGKLLQTMDILAYSPRTTFTVDQAASPPADFVGALQCFEQGLAAGTADGMVRFWDLRTGQVARELQGHTGPVTCLQFDDIHLVSGSLDRSVRIWDLRTGTIHDAYAYEKGIQDLCFDRRKIVTAAGERTARVYDRVEGRHWPCGEEDPNDSVVSVVRFKESTLLGGRSDGTVSIWSL</sequence>
<dbReference type="InterPro" id="IPR015943">
    <property type="entry name" value="WD40/YVTN_repeat-like_dom_sf"/>
</dbReference>
<evidence type="ECO:0000313" key="7">
    <source>
        <dbReference type="Proteomes" id="UP000193685"/>
    </source>
</evidence>
<dbReference type="AlphaFoldDB" id="A0A1Y2FNT8"/>
<feature type="compositionally biased region" description="Basic residues" evidence="5">
    <location>
        <begin position="275"/>
        <end position="287"/>
    </location>
</feature>
<feature type="repeat" description="WD" evidence="3">
    <location>
        <begin position="613"/>
        <end position="644"/>
    </location>
</feature>
<dbReference type="CDD" id="cd00200">
    <property type="entry name" value="WD40"/>
    <property type="match status" value="1"/>
</dbReference>
<dbReference type="PROSITE" id="PS50294">
    <property type="entry name" value="WD_REPEATS_REGION"/>
    <property type="match status" value="5"/>
</dbReference>
<comment type="caution">
    <text evidence="6">The sequence shown here is derived from an EMBL/GenBank/DDBJ whole genome shotgun (WGS) entry which is preliminary data.</text>
</comment>
<dbReference type="PANTHER" id="PTHR19879:SF9">
    <property type="entry name" value="TRANSCRIPTION INITIATION FACTOR TFIID SUBUNIT 5"/>
    <property type="match status" value="1"/>
</dbReference>
<feature type="region of interest" description="Disordered" evidence="5">
    <location>
        <begin position="265"/>
        <end position="288"/>
    </location>
</feature>
<dbReference type="RefSeq" id="XP_040727120.1">
    <property type="nucleotide sequence ID" value="XM_040868791.1"/>
</dbReference>
<dbReference type="InterPro" id="IPR020472">
    <property type="entry name" value="WD40_PAC1"/>
</dbReference>
<reference evidence="6 7" key="1">
    <citation type="submission" date="2016-07" db="EMBL/GenBank/DDBJ databases">
        <title>Pervasive Adenine N6-methylation of Active Genes in Fungi.</title>
        <authorList>
            <consortium name="DOE Joint Genome Institute"/>
            <person name="Mondo S.J."/>
            <person name="Dannebaum R.O."/>
            <person name="Kuo R.C."/>
            <person name="Labutti K."/>
            <person name="Haridas S."/>
            <person name="Kuo A."/>
            <person name="Salamov A."/>
            <person name="Ahrendt S.R."/>
            <person name="Lipzen A."/>
            <person name="Sullivan W."/>
            <person name="Andreopoulos W.B."/>
            <person name="Clum A."/>
            <person name="Lindquist E."/>
            <person name="Daum C."/>
            <person name="Ramamoorthy G.K."/>
            <person name="Gryganskyi A."/>
            <person name="Culley D."/>
            <person name="Magnuson J.K."/>
            <person name="James T.Y."/>
            <person name="O'Malley M.A."/>
            <person name="Stajich J.E."/>
            <person name="Spatafora J.W."/>
            <person name="Visel A."/>
            <person name="Grigoriev I.V."/>
        </authorList>
    </citation>
    <scope>NUCLEOTIDE SEQUENCE [LARGE SCALE GENOMIC DNA]</scope>
    <source>
        <strain evidence="6 7">12-1054</strain>
    </source>
</reference>
<dbReference type="Gene3D" id="2.130.10.10">
    <property type="entry name" value="YVTN repeat-like/Quinoprotein amine dehydrogenase"/>
    <property type="match status" value="2"/>
</dbReference>
<keyword evidence="2" id="KW-0677">Repeat</keyword>
<feature type="repeat" description="WD" evidence="3">
    <location>
        <begin position="435"/>
        <end position="474"/>
    </location>
</feature>
<keyword evidence="7" id="KW-1185">Reference proteome</keyword>
<keyword evidence="1 3" id="KW-0853">WD repeat</keyword>
<feature type="region of interest" description="Disordered" evidence="5">
    <location>
        <begin position="117"/>
        <end position="165"/>
    </location>
</feature>
<feature type="repeat" description="WD" evidence="3">
    <location>
        <begin position="509"/>
        <end position="531"/>
    </location>
</feature>
<dbReference type="EMBL" id="MCFI01000004">
    <property type="protein sequence ID" value="ORY85638.1"/>
    <property type="molecule type" value="Genomic_DNA"/>
</dbReference>
<dbReference type="PROSITE" id="PS50082">
    <property type="entry name" value="WD_REPEATS_2"/>
    <property type="match status" value="6"/>
</dbReference>
<dbReference type="GeneID" id="63785390"/>
<feature type="compositionally biased region" description="Polar residues" evidence="5">
    <location>
        <begin position="405"/>
        <end position="424"/>
    </location>
</feature>
<evidence type="ECO:0000256" key="4">
    <source>
        <dbReference type="SAM" id="Coils"/>
    </source>
</evidence>
<feature type="compositionally biased region" description="Basic residues" evidence="5">
    <location>
        <begin position="128"/>
        <end position="137"/>
    </location>
</feature>
<dbReference type="InterPro" id="IPR001680">
    <property type="entry name" value="WD40_rpt"/>
</dbReference>
<evidence type="ECO:0000256" key="2">
    <source>
        <dbReference type="ARBA" id="ARBA00022737"/>
    </source>
</evidence>
<keyword evidence="4" id="KW-0175">Coiled coil</keyword>
<evidence type="ECO:0000256" key="3">
    <source>
        <dbReference type="PROSITE-ProRule" id="PRU00221"/>
    </source>
</evidence>
<dbReference type="SMART" id="SM00320">
    <property type="entry name" value="WD40"/>
    <property type="match status" value="7"/>
</dbReference>
<feature type="repeat" description="WD" evidence="3">
    <location>
        <begin position="532"/>
        <end position="571"/>
    </location>
</feature>
<dbReference type="OMA" id="ERLRYMD"/>
<dbReference type="OrthoDB" id="496at2759"/>
<evidence type="ECO:0000256" key="5">
    <source>
        <dbReference type="SAM" id="MobiDB-lite"/>
    </source>
</evidence>
<dbReference type="CDD" id="cd22881">
    <property type="entry name" value="Mdv1_N"/>
    <property type="match status" value="1"/>
</dbReference>
<dbReference type="STRING" id="56484.A0A1Y2FNT8"/>
<dbReference type="InterPro" id="IPR036322">
    <property type="entry name" value="WD40_repeat_dom_sf"/>
</dbReference>
<dbReference type="InterPro" id="IPR019775">
    <property type="entry name" value="WD40_repeat_CS"/>
</dbReference>